<name>A0A087U8S2_STEMI</name>
<dbReference type="PANTHER" id="PTHR22930">
    <property type="match status" value="1"/>
</dbReference>
<dbReference type="GO" id="GO:0016787">
    <property type="term" value="F:hydrolase activity"/>
    <property type="evidence" value="ECO:0007669"/>
    <property type="project" value="UniProtKB-KW"/>
</dbReference>
<dbReference type="OMA" id="HCSARNT"/>
<evidence type="ECO:0000313" key="9">
    <source>
        <dbReference type="EMBL" id="KFM73761.1"/>
    </source>
</evidence>
<dbReference type="GO" id="GO:0004518">
    <property type="term" value="F:nuclease activity"/>
    <property type="evidence" value="ECO:0007669"/>
    <property type="project" value="UniProtKB-KW"/>
</dbReference>
<evidence type="ECO:0000256" key="4">
    <source>
        <dbReference type="ARBA" id="ARBA00022722"/>
    </source>
</evidence>
<dbReference type="InterPro" id="IPR045249">
    <property type="entry name" value="HARBI1-like"/>
</dbReference>
<keyword evidence="10" id="KW-1185">Reference proteome</keyword>
<evidence type="ECO:0000256" key="3">
    <source>
        <dbReference type="ARBA" id="ARBA00006958"/>
    </source>
</evidence>
<dbReference type="EMBL" id="KK118749">
    <property type="protein sequence ID" value="KFM73761.1"/>
    <property type="molecule type" value="Genomic_DNA"/>
</dbReference>
<dbReference type="GO" id="GO:0046872">
    <property type="term" value="F:metal ion binding"/>
    <property type="evidence" value="ECO:0007669"/>
    <property type="project" value="UniProtKB-KW"/>
</dbReference>
<dbReference type="GO" id="GO:0005634">
    <property type="term" value="C:nucleus"/>
    <property type="evidence" value="ECO:0007669"/>
    <property type="project" value="UniProtKB-SubCell"/>
</dbReference>
<evidence type="ECO:0000256" key="6">
    <source>
        <dbReference type="ARBA" id="ARBA00022801"/>
    </source>
</evidence>
<dbReference type="AlphaFoldDB" id="A0A087U8S2"/>
<protein>
    <submittedName>
        <fullName evidence="9">Putative nuclease HARBI1</fullName>
    </submittedName>
</protein>
<reference evidence="9 10" key="1">
    <citation type="submission" date="2013-11" db="EMBL/GenBank/DDBJ databases">
        <title>Genome sequencing of Stegodyphus mimosarum.</title>
        <authorList>
            <person name="Bechsgaard J."/>
        </authorList>
    </citation>
    <scope>NUCLEOTIDE SEQUENCE [LARGE SCALE GENOMIC DNA]</scope>
</reference>
<evidence type="ECO:0000256" key="2">
    <source>
        <dbReference type="ARBA" id="ARBA00004123"/>
    </source>
</evidence>
<comment type="similarity">
    <text evidence="3">Belongs to the HARBI1 family.</text>
</comment>
<dbReference type="InterPro" id="IPR027806">
    <property type="entry name" value="HARBI1_dom"/>
</dbReference>
<proteinExistence type="inferred from homology"/>
<keyword evidence="5" id="KW-0479">Metal-binding</keyword>
<evidence type="ECO:0000256" key="7">
    <source>
        <dbReference type="ARBA" id="ARBA00023242"/>
    </source>
</evidence>
<organism evidence="9 10">
    <name type="scientific">Stegodyphus mimosarum</name>
    <name type="common">African social velvet spider</name>
    <dbReference type="NCBI Taxonomy" id="407821"/>
    <lineage>
        <taxon>Eukaryota</taxon>
        <taxon>Metazoa</taxon>
        <taxon>Ecdysozoa</taxon>
        <taxon>Arthropoda</taxon>
        <taxon>Chelicerata</taxon>
        <taxon>Arachnida</taxon>
        <taxon>Araneae</taxon>
        <taxon>Araneomorphae</taxon>
        <taxon>Entelegynae</taxon>
        <taxon>Eresoidea</taxon>
        <taxon>Eresidae</taxon>
        <taxon>Stegodyphus</taxon>
    </lineage>
</organism>
<keyword evidence="4" id="KW-0540">Nuclease</keyword>
<evidence type="ECO:0000313" key="10">
    <source>
        <dbReference type="Proteomes" id="UP000054359"/>
    </source>
</evidence>
<feature type="non-terminal residue" evidence="9">
    <location>
        <position position="166"/>
    </location>
</feature>
<gene>
    <name evidence="9" type="ORF">X975_07892</name>
</gene>
<comment type="subcellular location">
    <subcellularLocation>
        <location evidence="2">Nucleus</location>
    </subcellularLocation>
</comment>
<keyword evidence="6" id="KW-0378">Hydrolase</keyword>
<evidence type="ECO:0000256" key="5">
    <source>
        <dbReference type="ARBA" id="ARBA00022723"/>
    </source>
</evidence>
<feature type="domain" description="DDE Tnp4" evidence="8">
    <location>
        <begin position="2"/>
        <end position="118"/>
    </location>
</feature>
<dbReference type="Pfam" id="PF13359">
    <property type="entry name" value="DDE_Tnp_4"/>
    <property type="match status" value="1"/>
</dbReference>
<evidence type="ECO:0000256" key="1">
    <source>
        <dbReference type="ARBA" id="ARBA00001968"/>
    </source>
</evidence>
<comment type="cofactor">
    <cofactor evidence="1">
        <name>a divalent metal cation</name>
        <dbReference type="ChEBI" id="CHEBI:60240"/>
    </cofactor>
</comment>
<sequence>MEILDVVARWPGSTHDSFMWKRSKLRELFVSGQIPRQNFLLGDSGYPLEPWLLTPYSSPNTHAQQIFNRKHKSLRAVVEHCNGLLKSRFRCLHESGGVLLYTPIKTCKIILACTVLHNICIQRNIPWDNYEVEEDTVQPVNNDNSNNAWRREALLIRDEIAANMSR</sequence>
<dbReference type="OrthoDB" id="6435309at2759"/>
<dbReference type="STRING" id="407821.A0A087U8S2"/>
<dbReference type="Proteomes" id="UP000054359">
    <property type="component" value="Unassembled WGS sequence"/>
</dbReference>
<dbReference type="PANTHER" id="PTHR22930:SF85">
    <property type="entry name" value="GH03217P-RELATED"/>
    <property type="match status" value="1"/>
</dbReference>
<evidence type="ECO:0000259" key="8">
    <source>
        <dbReference type="Pfam" id="PF13359"/>
    </source>
</evidence>
<accession>A0A087U8S2</accession>
<keyword evidence="7" id="KW-0539">Nucleus</keyword>